<organism evidence="2 3">
    <name type="scientific">Trichuris suis</name>
    <name type="common">pig whipworm</name>
    <dbReference type="NCBI Taxonomy" id="68888"/>
    <lineage>
        <taxon>Eukaryota</taxon>
        <taxon>Metazoa</taxon>
        <taxon>Ecdysozoa</taxon>
        <taxon>Nematoda</taxon>
        <taxon>Enoplea</taxon>
        <taxon>Dorylaimia</taxon>
        <taxon>Trichinellida</taxon>
        <taxon>Trichuridae</taxon>
        <taxon>Trichuris</taxon>
    </lineage>
</organism>
<keyword evidence="3" id="KW-1185">Reference proteome</keyword>
<evidence type="ECO:0000256" key="1">
    <source>
        <dbReference type="SAM" id="MobiDB-lite"/>
    </source>
</evidence>
<feature type="compositionally biased region" description="Basic and acidic residues" evidence="1">
    <location>
        <begin position="141"/>
        <end position="156"/>
    </location>
</feature>
<feature type="compositionally biased region" description="Basic and acidic residues" evidence="1">
    <location>
        <begin position="76"/>
        <end position="103"/>
    </location>
</feature>
<feature type="compositionally biased region" description="Polar residues" evidence="1">
    <location>
        <begin position="21"/>
        <end position="45"/>
    </location>
</feature>
<feature type="compositionally biased region" description="Basic and acidic residues" evidence="1">
    <location>
        <begin position="180"/>
        <end position="196"/>
    </location>
</feature>
<feature type="compositionally biased region" description="Polar residues" evidence="1">
    <location>
        <begin position="197"/>
        <end position="209"/>
    </location>
</feature>
<dbReference type="EMBL" id="KL363219">
    <property type="protein sequence ID" value="KFD53249.1"/>
    <property type="molecule type" value="Genomic_DNA"/>
</dbReference>
<protein>
    <submittedName>
        <fullName evidence="2">Uncharacterized protein</fullName>
    </submittedName>
</protein>
<proteinExistence type="predicted"/>
<feature type="compositionally biased region" description="Polar residues" evidence="1">
    <location>
        <begin position="157"/>
        <end position="178"/>
    </location>
</feature>
<accession>A0A085M7Q3</accession>
<evidence type="ECO:0000313" key="2">
    <source>
        <dbReference type="EMBL" id="KFD53249.1"/>
    </source>
</evidence>
<feature type="region of interest" description="Disordered" evidence="1">
    <location>
        <begin position="1"/>
        <end position="264"/>
    </location>
</feature>
<gene>
    <name evidence="2" type="ORF">M513_05959</name>
</gene>
<dbReference type="AlphaFoldDB" id="A0A085M7Q3"/>
<feature type="compositionally biased region" description="Basic and acidic residues" evidence="1">
    <location>
        <begin position="49"/>
        <end position="64"/>
    </location>
</feature>
<evidence type="ECO:0000313" key="3">
    <source>
        <dbReference type="Proteomes" id="UP000030764"/>
    </source>
</evidence>
<sequence>MTRSTFNKGVIAKLEERSSEKNNSGAAFESSCNGMTTPYLGTNGSRLDGSARREGASRKRDWANERQTMYGSRHGQRFEREQFHSDRPGFKPDLEEDVPHRPNENNNVHAWAEDCPPDRSWVPWDEDDEDKRIPEEPSAVRVERWLQKHFREDTFESTKSGVSNEAPGSTDNDATRNSSARRELSRTRSAKERNVTRDVTATDSKTVPHSANERSFRDSRDARLKPPPVEKDRSSSNPNAARQGGQPIRRDFGITSASGDEPGDGSTLAGIVSNAMLNKRTLFGIGIFCLDAFVFSLLDSVSPCPGMNHQAKGSPSTRFPDKSFQGNIADVKQPLKTSDKKVETTVNRSKSEKSYDADDIFAWSYCDNCSDMMSSSDSYDLLCEACILNMSVKNLRLVKIPPKPETADRGIQVNVTCVDAEVGTVQDQ</sequence>
<name>A0A085M7Q3_9BILA</name>
<feature type="compositionally biased region" description="Basic and acidic residues" evidence="1">
    <location>
        <begin position="211"/>
        <end position="234"/>
    </location>
</feature>
<dbReference type="Proteomes" id="UP000030764">
    <property type="component" value="Unassembled WGS sequence"/>
</dbReference>
<reference evidence="2 3" key="1">
    <citation type="journal article" date="2014" name="Nat. Genet.">
        <title>Genome and transcriptome of the porcine whipworm Trichuris suis.</title>
        <authorList>
            <person name="Jex A.R."/>
            <person name="Nejsum P."/>
            <person name="Schwarz E.M."/>
            <person name="Hu L."/>
            <person name="Young N.D."/>
            <person name="Hall R.S."/>
            <person name="Korhonen P.K."/>
            <person name="Liao S."/>
            <person name="Thamsborg S."/>
            <person name="Xia J."/>
            <person name="Xu P."/>
            <person name="Wang S."/>
            <person name="Scheerlinck J.P."/>
            <person name="Hofmann A."/>
            <person name="Sternberg P.W."/>
            <person name="Wang J."/>
            <person name="Gasser R.B."/>
        </authorList>
    </citation>
    <scope>NUCLEOTIDE SEQUENCE [LARGE SCALE GENOMIC DNA]</scope>
    <source>
        <strain evidence="2">DCEP-RM93M</strain>
    </source>
</reference>